<proteinExistence type="predicted"/>
<feature type="compositionally biased region" description="Basic residues" evidence="1">
    <location>
        <begin position="159"/>
        <end position="172"/>
    </location>
</feature>
<protein>
    <submittedName>
        <fullName evidence="2">LSU ribosomal protein L5p (L11e)</fullName>
    </submittedName>
</protein>
<keyword evidence="2" id="KW-0689">Ribosomal protein</keyword>
<dbReference type="AlphaFoldDB" id="A0A6J4JG58"/>
<feature type="compositionally biased region" description="Basic and acidic residues" evidence="1">
    <location>
        <begin position="88"/>
        <end position="102"/>
    </location>
</feature>
<keyword evidence="2" id="KW-0687">Ribonucleoprotein</keyword>
<dbReference type="GO" id="GO:0005840">
    <property type="term" value="C:ribosome"/>
    <property type="evidence" value="ECO:0007669"/>
    <property type="project" value="UniProtKB-KW"/>
</dbReference>
<feature type="compositionally biased region" description="Basic residues" evidence="1">
    <location>
        <begin position="38"/>
        <end position="50"/>
    </location>
</feature>
<name>A0A6J4JG58_9ACTN</name>
<feature type="region of interest" description="Disordered" evidence="1">
    <location>
        <begin position="1"/>
        <end position="191"/>
    </location>
</feature>
<organism evidence="2">
    <name type="scientific">uncultured Mycobacteriales bacterium</name>
    <dbReference type="NCBI Taxonomy" id="581187"/>
    <lineage>
        <taxon>Bacteria</taxon>
        <taxon>Bacillati</taxon>
        <taxon>Actinomycetota</taxon>
        <taxon>Actinomycetes</taxon>
        <taxon>Mycobacteriales</taxon>
        <taxon>environmental samples</taxon>
    </lineage>
</organism>
<feature type="compositionally biased region" description="Basic and acidic residues" evidence="1">
    <location>
        <begin position="136"/>
        <end position="150"/>
    </location>
</feature>
<gene>
    <name evidence="2" type="ORF">AVDCRST_MAG41-3446</name>
</gene>
<feature type="non-terminal residue" evidence="2">
    <location>
        <position position="1"/>
    </location>
</feature>
<dbReference type="EMBL" id="CADCTP010000309">
    <property type="protein sequence ID" value="CAA9278829.1"/>
    <property type="molecule type" value="Genomic_DNA"/>
</dbReference>
<sequence>DRPREDDAAAAAALPRRDRPRTARAVRLRQRHADPRRGQGRRQHGRRRGRAGREADGRRGARPDRDHRPEAARAEGAQVHRAVQAARGHADRREGHPPRRPDVGVPGPAAEHRAAAYPGLPRAVADAVRRQRQLHVRSERAVDVPRDRHGPGGPAARDGHHRRHHRSYRRGGTRAAPPARVPLPHHRDEEL</sequence>
<accession>A0A6J4JG58</accession>
<evidence type="ECO:0000313" key="2">
    <source>
        <dbReference type="EMBL" id="CAA9278829.1"/>
    </source>
</evidence>
<evidence type="ECO:0000256" key="1">
    <source>
        <dbReference type="SAM" id="MobiDB-lite"/>
    </source>
</evidence>
<feature type="non-terminal residue" evidence="2">
    <location>
        <position position="191"/>
    </location>
</feature>
<reference evidence="2" key="1">
    <citation type="submission" date="2020-02" db="EMBL/GenBank/DDBJ databases">
        <authorList>
            <person name="Meier V. D."/>
        </authorList>
    </citation>
    <scope>NUCLEOTIDE SEQUENCE</scope>
    <source>
        <strain evidence="2">AVDCRST_MAG41</strain>
    </source>
</reference>
<feature type="compositionally biased region" description="Basic and acidic residues" evidence="1">
    <location>
        <begin position="51"/>
        <end position="73"/>
    </location>
</feature>